<dbReference type="SUPFAM" id="SSF46785">
    <property type="entry name" value="Winged helix' DNA-binding domain"/>
    <property type="match status" value="2"/>
</dbReference>
<dbReference type="Pfam" id="PF01051">
    <property type="entry name" value="Rep3_N"/>
    <property type="match status" value="1"/>
</dbReference>
<evidence type="ECO:0000313" key="4">
    <source>
        <dbReference type="Proteomes" id="UP000310506"/>
    </source>
</evidence>
<dbReference type="InterPro" id="IPR000525">
    <property type="entry name" value="Initiator_Rep_WH1"/>
</dbReference>
<gene>
    <name evidence="3" type="ORF">ESZ54_09645</name>
</gene>
<proteinExistence type="inferred from homology"/>
<reference evidence="3 4" key="1">
    <citation type="submission" date="2019-01" db="EMBL/GenBank/DDBJ databases">
        <title>Vagococcus silagei sp. nov. isolated from brewer's grain.</title>
        <authorList>
            <person name="Guu J.-R."/>
        </authorList>
    </citation>
    <scope>NUCLEOTIDE SEQUENCE [LARGE SCALE GENOMIC DNA]</scope>
    <source>
        <strain evidence="3 4">2B-2</strain>
    </source>
</reference>
<organism evidence="3 4">
    <name type="scientific">Vagococcus silagei</name>
    <dbReference type="NCBI Taxonomy" id="2508885"/>
    <lineage>
        <taxon>Bacteria</taxon>
        <taxon>Bacillati</taxon>
        <taxon>Bacillota</taxon>
        <taxon>Bacilli</taxon>
        <taxon>Lactobacillales</taxon>
        <taxon>Enterococcaceae</taxon>
        <taxon>Vagococcus</taxon>
    </lineage>
</organism>
<dbReference type="GO" id="GO:0003887">
    <property type="term" value="F:DNA-directed DNA polymerase activity"/>
    <property type="evidence" value="ECO:0007669"/>
    <property type="project" value="InterPro"/>
</dbReference>
<dbReference type="GO" id="GO:0006270">
    <property type="term" value="P:DNA replication initiation"/>
    <property type="evidence" value="ECO:0007669"/>
    <property type="project" value="InterPro"/>
</dbReference>
<feature type="domain" description="Initiator Rep protein WH1" evidence="2">
    <location>
        <begin position="5"/>
        <end position="150"/>
    </location>
</feature>
<evidence type="ECO:0000313" key="3">
    <source>
        <dbReference type="EMBL" id="THB60596.1"/>
    </source>
</evidence>
<dbReference type="OrthoDB" id="2084703at2"/>
<evidence type="ECO:0000259" key="2">
    <source>
        <dbReference type="Pfam" id="PF01051"/>
    </source>
</evidence>
<dbReference type="EMBL" id="SDGV01000021">
    <property type="protein sequence ID" value="THB60596.1"/>
    <property type="molecule type" value="Genomic_DNA"/>
</dbReference>
<protein>
    <submittedName>
        <fullName evidence="3">RepB family plasmid replication initiator protein</fullName>
    </submittedName>
</protein>
<dbReference type="RefSeq" id="WP_136137474.1">
    <property type="nucleotide sequence ID" value="NZ_SDGV01000021.1"/>
</dbReference>
<evidence type="ECO:0000256" key="1">
    <source>
        <dbReference type="ARBA" id="ARBA00038283"/>
    </source>
</evidence>
<keyword evidence="4" id="KW-1185">Reference proteome</keyword>
<sequence length="246" mass="29715">MNELTVKYKNELNTVSMRKFNAKEMDLFFSICAKMKNTNTSIVRFSFEDLKGLSDYRMTATQHFVKDLESVYDKMLELKYRVEDDDGTIDKFVLFTKFRINPKKKYVEISVQPELEYILNELTNEFTQFELREFTRLSSSYSKTMYRLLKQFKNTGFYTVKVTEFRELLDVPKSYRMTHITQKILQPIEKELSQYFDPFIIKKVKAKKGNRIDRIEFYFKEKENNKKLPHIPLYNWLKDESLNFIE</sequence>
<accession>A0A4S3B576</accession>
<dbReference type="InterPro" id="IPR036390">
    <property type="entry name" value="WH_DNA-bd_sf"/>
</dbReference>
<comment type="similarity">
    <text evidence="1">Belongs to the initiator RepB protein family.</text>
</comment>
<dbReference type="Pfam" id="PF21205">
    <property type="entry name" value="Rep3_C"/>
    <property type="match status" value="1"/>
</dbReference>
<dbReference type="AlphaFoldDB" id="A0A4S3B576"/>
<name>A0A4S3B576_9ENTE</name>
<dbReference type="Gene3D" id="1.10.10.10">
    <property type="entry name" value="Winged helix-like DNA-binding domain superfamily/Winged helix DNA-binding domain"/>
    <property type="match status" value="2"/>
</dbReference>
<dbReference type="InterPro" id="IPR036388">
    <property type="entry name" value="WH-like_DNA-bd_sf"/>
</dbReference>
<comment type="caution">
    <text evidence="3">The sequence shown here is derived from an EMBL/GenBank/DDBJ whole genome shotgun (WGS) entry which is preliminary data.</text>
</comment>
<dbReference type="Proteomes" id="UP000310506">
    <property type="component" value="Unassembled WGS sequence"/>
</dbReference>